<comment type="caution">
    <text evidence="6">The sequence shown here is derived from an EMBL/GenBank/DDBJ whole genome shotgun (WGS) entry which is preliminary data.</text>
</comment>
<reference evidence="6 7" key="1">
    <citation type="submission" date="2019-06" db="EMBL/GenBank/DDBJ databases">
        <title>Draft genome sequence of the filamentous fungus Phialemoniopsis curvata isolated from diesel fuel.</title>
        <authorList>
            <person name="Varaljay V.A."/>
            <person name="Lyon W.J."/>
            <person name="Crouch A.L."/>
            <person name="Drake C.E."/>
            <person name="Hollomon J.M."/>
            <person name="Nadeau L.J."/>
            <person name="Nunn H.S."/>
            <person name="Stevenson B.S."/>
            <person name="Bojanowski C.L."/>
            <person name="Crookes-Goodson W.J."/>
        </authorList>
    </citation>
    <scope>NUCLEOTIDE SEQUENCE [LARGE SCALE GENOMIC DNA]</scope>
    <source>
        <strain evidence="6 7">D216</strain>
    </source>
</reference>
<feature type="compositionally biased region" description="Basic residues" evidence="4">
    <location>
        <begin position="56"/>
        <end position="92"/>
    </location>
</feature>
<dbReference type="SMART" id="SM00398">
    <property type="entry name" value="HMG"/>
    <property type="match status" value="1"/>
</dbReference>
<proteinExistence type="predicted"/>
<evidence type="ECO:0000259" key="5">
    <source>
        <dbReference type="PROSITE" id="PS50118"/>
    </source>
</evidence>
<feature type="domain" description="HMG box" evidence="5">
    <location>
        <begin position="219"/>
        <end position="285"/>
    </location>
</feature>
<keyword evidence="1 3" id="KW-0238">DNA-binding</keyword>
<accession>A0A507AWA7</accession>
<evidence type="ECO:0000313" key="7">
    <source>
        <dbReference type="Proteomes" id="UP000319257"/>
    </source>
</evidence>
<dbReference type="Proteomes" id="UP000319257">
    <property type="component" value="Unassembled WGS sequence"/>
</dbReference>
<dbReference type="InterPro" id="IPR051965">
    <property type="entry name" value="ChromReg_NeuronalGeneExpr"/>
</dbReference>
<dbReference type="RefSeq" id="XP_030995963.1">
    <property type="nucleotide sequence ID" value="XM_031141101.1"/>
</dbReference>
<dbReference type="PANTHER" id="PTHR46040">
    <property type="entry name" value="HIGH MOBILITY GROUP PROTEIN 2"/>
    <property type="match status" value="1"/>
</dbReference>
<dbReference type="SUPFAM" id="SSF47095">
    <property type="entry name" value="HMG-box"/>
    <property type="match status" value="2"/>
</dbReference>
<keyword evidence="2 3" id="KW-0539">Nucleus</keyword>
<dbReference type="Pfam" id="PF09011">
    <property type="entry name" value="HMG_box_2"/>
    <property type="match status" value="1"/>
</dbReference>
<sequence length="295" mass="32153">MWTAIGPAAATAARHASRALPLARLVVRPKTVIVAARPALRVSHQHHRGLATAGAPKKKTTAAKKKPAKKPAAKKPKKKVAAKKKKPAARPRKVLTPEEKVKLQIREARKAALLKQPARLPDNVWTVYVSQSTKGSKVGNEGIGATSAALSRSFKDISSLERQQLQATAEQNRLANLAAYKAWVESHTPEEIAAANNARNRLAKLTNKSHSRIADERQPKRPVSAYLCFVKAKWASNDYTGTPAPEVAKAIASEWKGLSGSERQGYEQEAKADLARYENEVKTVLNREIARSPSP</sequence>
<gene>
    <name evidence="6" type="ORF">E0L32_000646</name>
</gene>
<dbReference type="AlphaFoldDB" id="A0A507AWA7"/>
<dbReference type="GO" id="GO:0005634">
    <property type="term" value="C:nucleus"/>
    <property type="evidence" value="ECO:0007669"/>
    <property type="project" value="UniProtKB-UniRule"/>
</dbReference>
<dbReference type="GO" id="GO:0003677">
    <property type="term" value="F:DNA binding"/>
    <property type="evidence" value="ECO:0007669"/>
    <property type="project" value="UniProtKB-UniRule"/>
</dbReference>
<evidence type="ECO:0000313" key="6">
    <source>
        <dbReference type="EMBL" id="TPX14252.1"/>
    </source>
</evidence>
<keyword evidence="7" id="KW-1185">Reference proteome</keyword>
<dbReference type="InterPro" id="IPR009071">
    <property type="entry name" value="HMG_box_dom"/>
</dbReference>
<dbReference type="InParanoid" id="A0A507AWA7"/>
<dbReference type="EMBL" id="SKBQ01000002">
    <property type="protein sequence ID" value="TPX14252.1"/>
    <property type="molecule type" value="Genomic_DNA"/>
</dbReference>
<dbReference type="STRING" id="1093900.A0A507AWA7"/>
<evidence type="ECO:0000256" key="1">
    <source>
        <dbReference type="ARBA" id="ARBA00023125"/>
    </source>
</evidence>
<dbReference type="GeneID" id="41968093"/>
<feature type="DNA-binding region" description="HMG box" evidence="3">
    <location>
        <begin position="219"/>
        <end position="285"/>
    </location>
</feature>
<dbReference type="PROSITE" id="PS50118">
    <property type="entry name" value="HMG_BOX_2"/>
    <property type="match status" value="1"/>
</dbReference>
<dbReference type="InterPro" id="IPR036910">
    <property type="entry name" value="HMG_box_dom_sf"/>
</dbReference>
<evidence type="ECO:0000256" key="2">
    <source>
        <dbReference type="ARBA" id="ARBA00023242"/>
    </source>
</evidence>
<dbReference type="Gene3D" id="1.10.30.10">
    <property type="entry name" value="High mobility group box domain"/>
    <property type="match status" value="2"/>
</dbReference>
<evidence type="ECO:0000256" key="4">
    <source>
        <dbReference type="SAM" id="MobiDB-lite"/>
    </source>
</evidence>
<protein>
    <recommendedName>
        <fullName evidence="5">HMG box domain-containing protein</fullName>
    </recommendedName>
</protein>
<dbReference type="OrthoDB" id="1919336at2759"/>
<dbReference type="CDD" id="cd00084">
    <property type="entry name" value="HMG-box_SF"/>
    <property type="match status" value="1"/>
</dbReference>
<feature type="region of interest" description="Disordered" evidence="4">
    <location>
        <begin position="42"/>
        <end position="92"/>
    </location>
</feature>
<name>A0A507AWA7_9PEZI</name>
<dbReference type="PANTHER" id="PTHR46040:SF3">
    <property type="entry name" value="HIGH MOBILITY GROUP PROTEIN 2"/>
    <property type="match status" value="1"/>
</dbReference>
<organism evidence="6 7">
    <name type="scientific">Thyridium curvatum</name>
    <dbReference type="NCBI Taxonomy" id="1093900"/>
    <lineage>
        <taxon>Eukaryota</taxon>
        <taxon>Fungi</taxon>
        <taxon>Dikarya</taxon>
        <taxon>Ascomycota</taxon>
        <taxon>Pezizomycotina</taxon>
        <taxon>Sordariomycetes</taxon>
        <taxon>Sordariomycetidae</taxon>
        <taxon>Thyridiales</taxon>
        <taxon>Thyridiaceae</taxon>
        <taxon>Thyridium</taxon>
    </lineage>
</organism>
<dbReference type="GO" id="GO:0010468">
    <property type="term" value="P:regulation of gene expression"/>
    <property type="evidence" value="ECO:0007669"/>
    <property type="project" value="TreeGrafter"/>
</dbReference>
<evidence type="ECO:0000256" key="3">
    <source>
        <dbReference type="PROSITE-ProRule" id="PRU00267"/>
    </source>
</evidence>